<dbReference type="InterPro" id="IPR012317">
    <property type="entry name" value="Poly(ADP-ribose)pol_cat_dom"/>
</dbReference>
<name>A0A4S4DC28_CAMSN</name>
<dbReference type="PANTHER" id="PTHR32263:SF14">
    <property type="entry name" value="INACTIVE POLY [ADP-RIBOSE] POLYMERASE SRO2-RELATED"/>
    <property type="match status" value="1"/>
</dbReference>
<evidence type="ECO:0000259" key="5">
    <source>
        <dbReference type="PROSITE" id="PS51059"/>
    </source>
</evidence>
<keyword evidence="4" id="KW-0539">Nucleus</keyword>
<dbReference type="PROSITE" id="PS51059">
    <property type="entry name" value="PARP_CATALYTIC"/>
    <property type="match status" value="1"/>
</dbReference>
<dbReference type="GO" id="GO:0003950">
    <property type="term" value="F:NAD+ poly-ADP-ribosyltransferase activity"/>
    <property type="evidence" value="ECO:0007669"/>
    <property type="project" value="InterPro"/>
</dbReference>
<dbReference type="Gene3D" id="3.90.228.10">
    <property type="match status" value="1"/>
</dbReference>
<evidence type="ECO:0000259" key="6">
    <source>
        <dbReference type="PROSITE" id="PS51879"/>
    </source>
</evidence>
<dbReference type="AlphaFoldDB" id="A0A4S4DC28"/>
<keyword evidence="3" id="KW-0346">Stress response</keyword>
<keyword evidence="8" id="KW-1185">Reference proteome</keyword>
<evidence type="ECO:0008006" key="9">
    <source>
        <dbReference type="Google" id="ProtNLM"/>
    </source>
</evidence>
<proteinExistence type="predicted"/>
<dbReference type="InterPro" id="IPR022003">
    <property type="entry name" value="RST"/>
</dbReference>
<dbReference type="EMBL" id="SDRB02011789">
    <property type="protein sequence ID" value="THG00150.1"/>
    <property type="molecule type" value="Genomic_DNA"/>
</dbReference>
<dbReference type="STRING" id="542762.A0A4S4DC28"/>
<dbReference type="SUPFAM" id="SSF56399">
    <property type="entry name" value="ADP-ribosylation"/>
    <property type="match status" value="1"/>
</dbReference>
<comment type="caution">
    <text evidence="7">The sequence shown here is derived from an EMBL/GenBank/DDBJ whole genome shotgun (WGS) entry which is preliminary data.</text>
</comment>
<evidence type="ECO:0000256" key="4">
    <source>
        <dbReference type="ARBA" id="ARBA00023242"/>
    </source>
</evidence>
<evidence type="ECO:0000313" key="7">
    <source>
        <dbReference type="EMBL" id="THG00150.1"/>
    </source>
</evidence>
<evidence type="ECO:0000256" key="2">
    <source>
        <dbReference type="ARBA" id="ARBA00022473"/>
    </source>
</evidence>
<protein>
    <recommendedName>
        <fullName evidence="9">Poly [ADP-ribose] polymerase</fullName>
    </recommendedName>
</protein>
<reference evidence="7 8" key="1">
    <citation type="journal article" date="2018" name="Proc. Natl. Acad. Sci. U.S.A.">
        <title>Draft genome sequence of Camellia sinensis var. sinensis provides insights into the evolution of the tea genome and tea quality.</title>
        <authorList>
            <person name="Wei C."/>
            <person name="Yang H."/>
            <person name="Wang S."/>
            <person name="Zhao J."/>
            <person name="Liu C."/>
            <person name="Gao L."/>
            <person name="Xia E."/>
            <person name="Lu Y."/>
            <person name="Tai Y."/>
            <person name="She G."/>
            <person name="Sun J."/>
            <person name="Cao H."/>
            <person name="Tong W."/>
            <person name="Gao Q."/>
            <person name="Li Y."/>
            <person name="Deng W."/>
            <person name="Jiang X."/>
            <person name="Wang W."/>
            <person name="Chen Q."/>
            <person name="Zhang S."/>
            <person name="Li H."/>
            <person name="Wu J."/>
            <person name="Wang P."/>
            <person name="Li P."/>
            <person name="Shi C."/>
            <person name="Zheng F."/>
            <person name="Jian J."/>
            <person name="Huang B."/>
            <person name="Shan D."/>
            <person name="Shi M."/>
            <person name="Fang C."/>
            <person name="Yue Y."/>
            <person name="Li F."/>
            <person name="Li D."/>
            <person name="Wei S."/>
            <person name="Han B."/>
            <person name="Jiang C."/>
            <person name="Yin Y."/>
            <person name="Xia T."/>
            <person name="Zhang Z."/>
            <person name="Bennetzen J.L."/>
            <person name="Zhao S."/>
            <person name="Wan X."/>
        </authorList>
    </citation>
    <scope>NUCLEOTIDE SEQUENCE [LARGE SCALE GENOMIC DNA]</scope>
    <source>
        <strain evidence="8">cv. Shuchazao</strain>
        <tissue evidence="7">Leaf</tissue>
    </source>
</reference>
<evidence type="ECO:0000256" key="3">
    <source>
        <dbReference type="ARBA" id="ARBA00023016"/>
    </source>
</evidence>
<dbReference type="PROSITE" id="PS51879">
    <property type="entry name" value="RST"/>
    <property type="match status" value="1"/>
</dbReference>
<dbReference type="Proteomes" id="UP000306102">
    <property type="component" value="Unassembled WGS sequence"/>
</dbReference>
<organism evidence="7 8">
    <name type="scientific">Camellia sinensis var. sinensis</name>
    <name type="common">China tea</name>
    <dbReference type="NCBI Taxonomy" id="542762"/>
    <lineage>
        <taxon>Eukaryota</taxon>
        <taxon>Viridiplantae</taxon>
        <taxon>Streptophyta</taxon>
        <taxon>Embryophyta</taxon>
        <taxon>Tracheophyta</taxon>
        <taxon>Spermatophyta</taxon>
        <taxon>Magnoliopsida</taxon>
        <taxon>eudicotyledons</taxon>
        <taxon>Gunneridae</taxon>
        <taxon>Pentapetalae</taxon>
        <taxon>asterids</taxon>
        <taxon>Ericales</taxon>
        <taxon>Theaceae</taxon>
        <taxon>Camellia</taxon>
    </lineage>
</organism>
<dbReference type="PANTHER" id="PTHR32263">
    <property type="entry name" value="INACTIVE POLY [ADP-RIBOSE] POLYMERASE SRO4-RELATED"/>
    <property type="match status" value="1"/>
</dbReference>
<dbReference type="GO" id="GO:0005634">
    <property type="term" value="C:nucleus"/>
    <property type="evidence" value="ECO:0007669"/>
    <property type="project" value="UniProtKB-SubCell"/>
</dbReference>
<dbReference type="Pfam" id="PF12174">
    <property type="entry name" value="RST"/>
    <property type="match status" value="1"/>
</dbReference>
<evidence type="ECO:0000313" key="8">
    <source>
        <dbReference type="Proteomes" id="UP000306102"/>
    </source>
</evidence>
<feature type="domain" description="RST" evidence="6">
    <location>
        <begin position="242"/>
        <end position="313"/>
    </location>
</feature>
<evidence type="ECO:0000256" key="1">
    <source>
        <dbReference type="ARBA" id="ARBA00004123"/>
    </source>
</evidence>
<accession>A0A4S4DC28</accession>
<dbReference type="InterPro" id="IPR044964">
    <property type="entry name" value="RCD1/SRO1-5"/>
</dbReference>
<sequence length="334" mass="37646">MDRISLEDQVSMTVDDREIVDTDSEIDSPCLGSGKIGVFTRNGLTRLEEWNGDYGIIKKSFLKGMGQFMEDTNVVAIHRNSNTSLTGRARMESFRIFAEAVAEKEGGDGNIKYGWFGGSRDEICEIVNHGFSNCRESPGFGVHLSPANFAIDSLLSSPMDEDGLRHMLLCRVILGKMEEVRAGSKQFQPSSKEFDSGVDNLSSPRRYIVWSAYMNSHILPSYIVSFRAPSLRGFGRIQTPVLKPNSPYLKFPTLLSMLSKFLPRSKMVLITKYHNDYRENKLSRSQLIQRLRQQAGDELLMDVIKSYRNKQIKSRTRTLASMDQSNTGRFAAVA</sequence>
<feature type="domain" description="PARP catalytic" evidence="5">
    <location>
        <begin position="25"/>
        <end position="247"/>
    </location>
</feature>
<gene>
    <name evidence="7" type="ORF">TEA_019393</name>
</gene>
<keyword evidence="2" id="KW-0217">Developmental protein</keyword>
<comment type="subcellular location">
    <subcellularLocation>
        <location evidence="1">Nucleus</location>
    </subcellularLocation>
</comment>